<reference evidence="1 2" key="1">
    <citation type="journal article" date="2023" name="Plants (Basel)">
        <title>Bridging the Gap: Combining Genomics and Transcriptomics Approaches to Understand Stylosanthes scabra, an Orphan Legume from the Brazilian Caatinga.</title>
        <authorList>
            <person name="Ferreira-Neto J.R.C."/>
            <person name="da Silva M.D."/>
            <person name="Binneck E."/>
            <person name="de Melo N.F."/>
            <person name="da Silva R.H."/>
            <person name="de Melo A.L.T.M."/>
            <person name="Pandolfi V."/>
            <person name="Bustamante F.O."/>
            <person name="Brasileiro-Vidal A.C."/>
            <person name="Benko-Iseppon A.M."/>
        </authorList>
    </citation>
    <scope>NUCLEOTIDE SEQUENCE [LARGE SCALE GENOMIC DNA]</scope>
    <source>
        <tissue evidence="1">Leaves</tissue>
    </source>
</reference>
<comment type="caution">
    <text evidence="1">The sequence shown here is derived from an EMBL/GenBank/DDBJ whole genome shotgun (WGS) entry which is preliminary data.</text>
</comment>
<accession>A0ABU6VKH9</accession>
<feature type="non-terminal residue" evidence="1">
    <location>
        <position position="64"/>
    </location>
</feature>
<protein>
    <submittedName>
        <fullName evidence="1">Uncharacterized protein</fullName>
    </submittedName>
</protein>
<organism evidence="1 2">
    <name type="scientific">Stylosanthes scabra</name>
    <dbReference type="NCBI Taxonomy" id="79078"/>
    <lineage>
        <taxon>Eukaryota</taxon>
        <taxon>Viridiplantae</taxon>
        <taxon>Streptophyta</taxon>
        <taxon>Embryophyta</taxon>
        <taxon>Tracheophyta</taxon>
        <taxon>Spermatophyta</taxon>
        <taxon>Magnoliopsida</taxon>
        <taxon>eudicotyledons</taxon>
        <taxon>Gunneridae</taxon>
        <taxon>Pentapetalae</taxon>
        <taxon>rosids</taxon>
        <taxon>fabids</taxon>
        <taxon>Fabales</taxon>
        <taxon>Fabaceae</taxon>
        <taxon>Papilionoideae</taxon>
        <taxon>50 kb inversion clade</taxon>
        <taxon>dalbergioids sensu lato</taxon>
        <taxon>Dalbergieae</taxon>
        <taxon>Pterocarpus clade</taxon>
        <taxon>Stylosanthes</taxon>
    </lineage>
</organism>
<dbReference type="Proteomes" id="UP001341840">
    <property type="component" value="Unassembled WGS sequence"/>
</dbReference>
<evidence type="ECO:0000313" key="1">
    <source>
        <dbReference type="EMBL" id="MED6173679.1"/>
    </source>
</evidence>
<gene>
    <name evidence="1" type="ORF">PIB30_061892</name>
</gene>
<name>A0ABU6VKH9_9FABA</name>
<sequence>MELGHLDPISGTDAPNSGGWNVCAYRVDCLSRTRVLSLLYCKDWARRSFWISFWDTNRLQGSIV</sequence>
<keyword evidence="2" id="KW-1185">Reference proteome</keyword>
<evidence type="ECO:0000313" key="2">
    <source>
        <dbReference type="Proteomes" id="UP001341840"/>
    </source>
</evidence>
<proteinExistence type="predicted"/>
<dbReference type="EMBL" id="JASCZI010151602">
    <property type="protein sequence ID" value="MED6173679.1"/>
    <property type="molecule type" value="Genomic_DNA"/>
</dbReference>